<protein>
    <recommendedName>
        <fullName evidence="2">Inclusion body clearance protein IML2</fullName>
    </recommendedName>
    <alternativeName>
        <fullName evidence="3">Inclusion body clearance protein iml2</fullName>
    </alternativeName>
</protein>
<name>M2NNC4_BAUPA</name>
<dbReference type="EMBL" id="KB445550">
    <property type="protein sequence ID" value="EMD00990.1"/>
    <property type="molecule type" value="Genomic_DNA"/>
</dbReference>
<dbReference type="GO" id="GO:0005741">
    <property type="term" value="C:mitochondrial outer membrane"/>
    <property type="evidence" value="ECO:0007669"/>
    <property type="project" value="TreeGrafter"/>
</dbReference>
<evidence type="ECO:0000256" key="3">
    <source>
        <dbReference type="ARBA" id="ARBA00019539"/>
    </source>
</evidence>
<dbReference type="KEGG" id="bcom:BAUCODRAFT_191233"/>
<organism evidence="6 7">
    <name type="scientific">Baudoinia panamericana (strain UAMH 10762)</name>
    <name type="common">Angels' share fungus</name>
    <name type="synonym">Baudoinia compniacensis (strain UAMH 10762)</name>
    <dbReference type="NCBI Taxonomy" id="717646"/>
    <lineage>
        <taxon>Eukaryota</taxon>
        <taxon>Fungi</taxon>
        <taxon>Dikarya</taxon>
        <taxon>Ascomycota</taxon>
        <taxon>Pezizomycotina</taxon>
        <taxon>Dothideomycetes</taxon>
        <taxon>Dothideomycetidae</taxon>
        <taxon>Mycosphaerellales</taxon>
        <taxon>Teratosphaeriaceae</taxon>
        <taxon>Baudoinia</taxon>
    </lineage>
</organism>
<reference evidence="6 7" key="1">
    <citation type="journal article" date="2012" name="PLoS Pathog.">
        <title>Diverse lifestyles and strategies of plant pathogenesis encoded in the genomes of eighteen Dothideomycetes fungi.</title>
        <authorList>
            <person name="Ohm R.A."/>
            <person name="Feau N."/>
            <person name="Henrissat B."/>
            <person name="Schoch C.L."/>
            <person name="Horwitz B.A."/>
            <person name="Barry K.W."/>
            <person name="Condon B.J."/>
            <person name="Copeland A.C."/>
            <person name="Dhillon B."/>
            <person name="Glaser F."/>
            <person name="Hesse C.N."/>
            <person name="Kosti I."/>
            <person name="LaButti K."/>
            <person name="Lindquist E.A."/>
            <person name="Lucas S."/>
            <person name="Salamov A.A."/>
            <person name="Bradshaw R.E."/>
            <person name="Ciuffetti L."/>
            <person name="Hamelin R.C."/>
            <person name="Kema G.H.J."/>
            <person name="Lawrence C."/>
            <person name="Scott J.A."/>
            <person name="Spatafora J.W."/>
            <person name="Turgeon B.G."/>
            <person name="de Wit P.J.G.M."/>
            <person name="Zhong S."/>
            <person name="Goodwin S.B."/>
            <person name="Grigoriev I.V."/>
        </authorList>
    </citation>
    <scope>NUCLEOTIDE SEQUENCE [LARGE SCALE GENOMIC DNA]</scope>
    <source>
        <strain evidence="6 7">UAMH 10762</strain>
    </source>
</reference>
<feature type="region of interest" description="Disordered" evidence="5">
    <location>
        <begin position="178"/>
        <end position="206"/>
    </location>
</feature>
<dbReference type="OrthoDB" id="2154985at2759"/>
<evidence type="ECO:0000256" key="5">
    <source>
        <dbReference type="SAM" id="MobiDB-lite"/>
    </source>
</evidence>
<accession>M2NNC4</accession>
<evidence type="ECO:0000256" key="2">
    <source>
        <dbReference type="ARBA" id="ARBA00018424"/>
    </source>
</evidence>
<dbReference type="OMA" id="WNGYNRM"/>
<dbReference type="Proteomes" id="UP000011761">
    <property type="component" value="Unassembled WGS sequence"/>
</dbReference>
<dbReference type="PANTHER" id="PTHR31859:SF1">
    <property type="entry name" value="TETRATRICOPEPTIDE REPEAT PROTEIN 39C"/>
    <property type="match status" value="1"/>
</dbReference>
<feature type="compositionally biased region" description="Low complexity" evidence="5">
    <location>
        <begin position="270"/>
        <end position="284"/>
    </location>
</feature>
<dbReference type="RefSeq" id="XP_007672174.1">
    <property type="nucleotide sequence ID" value="XM_007673984.1"/>
</dbReference>
<feature type="region of interest" description="Disordered" evidence="5">
    <location>
        <begin position="88"/>
        <end position="109"/>
    </location>
</feature>
<dbReference type="HOGENOM" id="CLU_014926_1_0_1"/>
<dbReference type="GeneID" id="19109577"/>
<feature type="compositionally biased region" description="Basic and acidic residues" evidence="5">
    <location>
        <begin position="94"/>
        <end position="103"/>
    </location>
</feature>
<dbReference type="PANTHER" id="PTHR31859">
    <property type="entry name" value="TETRATRICOPEPTIDE REPEAT PROTEIN 39 FAMILY MEMBER"/>
    <property type="match status" value="1"/>
</dbReference>
<dbReference type="InterPro" id="IPR019412">
    <property type="entry name" value="IML2/TPR_39"/>
</dbReference>
<gene>
    <name evidence="6" type="ORF">BAUCODRAFT_191233</name>
</gene>
<comment type="subunit">
    <text evidence="1">Interacts with lipid droplet proteins.</text>
</comment>
<dbReference type="eggNOG" id="KOG3783">
    <property type="taxonomic scope" value="Eukaryota"/>
</dbReference>
<evidence type="ECO:0000313" key="6">
    <source>
        <dbReference type="EMBL" id="EMD00990.1"/>
    </source>
</evidence>
<proteinExistence type="predicted"/>
<evidence type="ECO:0000256" key="1">
    <source>
        <dbReference type="ARBA" id="ARBA00011408"/>
    </source>
</evidence>
<dbReference type="Pfam" id="PF10300">
    <property type="entry name" value="Iml2-TPR_39"/>
    <property type="match status" value="1"/>
</dbReference>
<keyword evidence="7" id="KW-1185">Reference proteome</keyword>
<dbReference type="GO" id="GO:0005829">
    <property type="term" value="C:cytosol"/>
    <property type="evidence" value="ECO:0007669"/>
    <property type="project" value="TreeGrafter"/>
</dbReference>
<feature type="region of interest" description="Disordered" evidence="5">
    <location>
        <begin position="261"/>
        <end position="285"/>
    </location>
</feature>
<sequence>MKRALGFLSSKAGVGASKSLTALDEPQALQDAMGAAAHIMNDEVELAEAELSKGTSPFHKLGLATALFLRATLGFEKEIMEQASTKLAEAEEAASEHQRRATRDASTAHQSKIYPAGSEYALCHAEAQLMSAVVGVLNESFTESLRGFYKLRRAFTTLYEISEAEKRYLRAHGIGGIPSASTSSSAATNGSVSGPSEMSSAESSGVLTPASVALGEAQQDVEKHGVHGGSLRDEDDLDDLDDAELQKLSDLSLEDTITKKLNDRLPNAQQPPSTTVDSSSSASQAEHDLDIRTITDDPIDLFIHAGTSLCFGLLQLLLSMVPPAFSRLLSIFSFRGDRETGMRMLWSATKFKHNINGAMAGLITLGFHNGAIAFCDILRNDALPEVRLRALLRDMRQLYPKSKLWLLEESRMLARDHNLQGAVDLTGEGAESELKQVNALRVFERALNCMYLHKYEESAVQFIDCVSKNSWSHALYYYIAGSCYVELYRLAKPGAPQKAAEYGAKADEYLHKVPEHTGKKRLMARQLPFDIFVSRKITKWDHRAKVRKCDFVDAVGVSPVEEMAYFWSGYGRMDEQQLQDSLRRLAWCEDRELNPHWEQEGADEKAVLSLLRGTILRFLGQTYEAKKVLTEGVLCHELVSIKACDHPDTWPLPVAHYEIAVCDWVEAGGQDGDKATLQQCSEQLAKVETWESYELETRIGLKVRTARETLRRCGIANP</sequence>
<feature type="region of interest" description="Disordered" evidence="5">
    <location>
        <begin position="218"/>
        <end position="237"/>
    </location>
</feature>
<evidence type="ECO:0000256" key="4">
    <source>
        <dbReference type="ARBA" id="ARBA00043897"/>
    </source>
</evidence>
<dbReference type="GO" id="GO:0005634">
    <property type="term" value="C:nucleus"/>
    <property type="evidence" value="ECO:0007669"/>
    <property type="project" value="TreeGrafter"/>
</dbReference>
<comment type="function">
    <text evidence="4">Inclusion body (IB) resident protein that interacts strongly with lipid droplet (LD) proteins. Involved in LD-mediated IB clearing after protein folding stress, probably by enabling access to the IBs of an LD-stored soluble sterol derivative that acts as a chaperone in inclusion clearing.</text>
</comment>
<dbReference type="AlphaFoldDB" id="M2NNC4"/>
<evidence type="ECO:0000313" key="7">
    <source>
        <dbReference type="Proteomes" id="UP000011761"/>
    </source>
</evidence>